<proteinExistence type="predicted"/>
<evidence type="ECO:0000313" key="2">
    <source>
        <dbReference type="Proteomes" id="UP000542125"/>
    </source>
</evidence>
<organism evidence="1 2">
    <name type="scientific">Pigmentiphaga litoralis</name>
    <dbReference type="NCBI Taxonomy" id="516702"/>
    <lineage>
        <taxon>Bacteria</taxon>
        <taxon>Pseudomonadati</taxon>
        <taxon>Pseudomonadota</taxon>
        <taxon>Betaproteobacteria</taxon>
        <taxon>Burkholderiales</taxon>
        <taxon>Alcaligenaceae</taxon>
        <taxon>Pigmentiphaga</taxon>
    </lineage>
</organism>
<keyword evidence="2" id="KW-1185">Reference proteome</keyword>
<dbReference type="AlphaFoldDB" id="A0A7Y9IZU5"/>
<gene>
    <name evidence="1" type="ORF">FHW18_004406</name>
</gene>
<sequence>MTPSKPVVPRFQLKRALDCKLDSAAATLTDPPEPSQSSATLPLGDRRFRTRSNVSGYFGKWTLQALRTTYAVH</sequence>
<name>A0A7Y9IZU5_9BURK</name>
<dbReference type="EMBL" id="JACBYR010000002">
    <property type="protein sequence ID" value="NYE85099.1"/>
    <property type="molecule type" value="Genomic_DNA"/>
</dbReference>
<protein>
    <submittedName>
        <fullName evidence="1">Uncharacterized protein</fullName>
    </submittedName>
</protein>
<comment type="caution">
    <text evidence="1">The sequence shown here is derived from an EMBL/GenBank/DDBJ whole genome shotgun (WGS) entry which is preliminary data.</text>
</comment>
<evidence type="ECO:0000313" key="1">
    <source>
        <dbReference type="EMBL" id="NYE85099.1"/>
    </source>
</evidence>
<dbReference type="RefSeq" id="WP_257022678.1">
    <property type="nucleotide sequence ID" value="NZ_JACBYR010000002.1"/>
</dbReference>
<dbReference type="Proteomes" id="UP000542125">
    <property type="component" value="Unassembled WGS sequence"/>
</dbReference>
<accession>A0A7Y9IZU5</accession>
<reference evidence="1 2" key="1">
    <citation type="submission" date="2020-07" db="EMBL/GenBank/DDBJ databases">
        <title>Genomic Encyclopedia of Type Strains, Phase IV (KMG-V): Genome sequencing to study the core and pangenomes of soil and plant-associated prokaryotes.</title>
        <authorList>
            <person name="Whitman W."/>
        </authorList>
    </citation>
    <scope>NUCLEOTIDE SEQUENCE [LARGE SCALE GENOMIC DNA]</scope>
    <source>
        <strain evidence="1 2">SAS40</strain>
    </source>
</reference>